<dbReference type="Proteomes" id="UP000271974">
    <property type="component" value="Unassembled WGS sequence"/>
</dbReference>
<reference evidence="2 3" key="1">
    <citation type="submission" date="2019-01" db="EMBL/GenBank/DDBJ databases">
        <title>A draft genome assembly of the solar-powered sea slug Elysia chlorotica.</title>
        <authorList>
            <person name="Cai H."/>
            <person name="Li Q."/>
            <person name="Fang X."/>
            <person name="Li J."/>
            <person name="Curtis N.E."/>
            <person name="Altenburger A."/>
            <person name="Shibata T."/>
            <person name="Feng M."/>
            <person name="Maeda T."/>
            <person name="Schwartz J.A."/>
            <person name="Shigenobu S."/>
            <person name="Lundholm N."/>
            <person name="Nishiyama T."/>
            <person name="Yang H."/>
            <person name="Hasebe M."/>
            <person name="Li S."/>
            <person name="Pierce S.K."/>
            <person name="Wang J."/>
        </authorList>
    </citation>
    <scope>NUCLEOTIDE SEQUENCE [LARGE SCALE GENOMIC DNA]</scope>
    <source>
        <strain evidence="2">EC2010</strain>
        <tissue evidence="2">Whole organism of an adult</tissue>
    </source>
</reference>
<feature type="transmembrane region" description="Helical" evidence="1">
    <location>
        <begin position="43"/>
        <end position="59"/>
    </location>
</feature>
<feature type="transmembrane region" description="Helical" evidence="1">
    <location>
        <begin position="71"/>
        <end position="91"/>
    </location>
</feature>
<proteinExistence type="predicted"/>
<keyword evidence="1" id="KW-1133">Transmembrane helix</keyword>
<accession>A0A3S0ZRG1</accession>
<protein>
    <submittedName>
        <fullName evidence="2">Uncharacterized protein</fullName>
    </submittedName>
</protein>
<keyword evidence="1" id="KW-0472">Membrane</keyword>
<name>A0A3S0ZRG1_ELYCH</name>
<keyword evidence="1" id="KW-0812">Transmembrane</keyword>
<dbReference type="EMBL" id="RQTK01000218">
    <property type="protein sequence ID" value="RUS84107.1"/>
    <property type="molecule type" value="Genomic_DNA"/>
</dbReference>
<dbReference type="AlphaFoldDB" id="A0A3S0ZRG1"/>
<evidence type="ECO:0000313" key="3">
    <source>
        <dbReference type="Proteomes" id="UP000271974"/>
    </source>
</evidence>
<evidence type="ECO:0000256" key="1">
    <source>
        <dbReference type="SAM" id="Phobius"/>
    </source>
</evidence>
<keyword evidence="3" id="KW-1185">Reference proteome</keyword>
<evidence type="ECO:0000313" key="2">
    <source>
        <dbReference type="EMBL" id="RUS84107.1"/>
    </source>
</evidence>
<gene>
    <name evidence="2" type="ORF">EGW08_008146</name>
</gene>
<comment type="caution">
    <text evidence="2">The sequence shown here is derived from an EMBL/GenBank/DDBJ whole genome shotgun (WGS) entry which is preliminary data.</text>
</comment>
<organism evidence="2 3">
    <name type="scientific">Elysia chlorotica</name>
    <name type="common">Eastern emerald elysia</name>
    <name type="synonym">Sea slug</name>
    <dbReference type="NCBI Taxonomy" id="188477"/>
    <lineage>
        <taxon>Eukaryota</taxon>
        <taxon>Metazoa</taxon>
        <taxon>Spiralia</taxon>
        <taxon>Lophotrochozoa</taxon>
        <taxon>Mollusca</taxon>
        <taxon>Gastropoda</taxon>
        <taxon>Heterobranchia</taxon>
        <taxon>Euthyneura</taxon>
        <taxon>Panpulmonata</taxon>
        <taxon>Sacoglossa</taxon>
        <taxon>Placobranchoidea</taxon>
        <taxon>Plakobranchidae</taxon>
        <taxon>Elysia</taxon>
    </lineage>
</organism>
<sequence>MHAKFQCRATYFKYLQSFIPSQPIQTFTYETKSPRRARSESQMFTPLLLYFHSFFLYFIPLNKLIHTVQRSYFFCHEALSTVILYALCWLYKKEYLYTYSFEDVV</sequence>